<organism evidence="1 2">
    <name type="scientific">Parendozoicomonas callyspongiae</name>
    <dbReference type="NCBI Taxonomy" id="2942213"/>
    <lineage>
        <taxon>Bacteria</taxon>
        <taxon>Pseudomonadati</taxon>
        <taxon>Pseudomonadota</taxon>
        <taxon>Gammaproteobacteria</taxon>
        <taxon>Oceanospirillales</taxon>
        <taxon>Endozoicomonadaceae</taxon>
        <taxon>Parendozoicomonas</taxon>
    </lineage>
</organism>
<reference evidence="1 2" key="1">
    <citation type="submission" date="2022-05" db="EMBL/GenBank/DDBJ databases">
        <authorList>
            <person name="Park J.-S."/>
        </authorList>
    </citation>
    <scope>NUCLEOTIDE SEQUENCE [LARGE SCALE GENOMIC DNA]</scope>
    <source>
        <strain evidence="1 2">2012CJ34-2</strain>
    </source>
</reference>
<dbReference type="EMBL" id="JAMFLX010000024">
    <property type="protein sequence ID" value="MCL6271351.1"/>
    <property type="molecule type" value="Genomic_DNA"/>
</dbReference>
<accession>A0ABT0PJD9</accession>
<proteinExistence type="predicted"/>
<comment type="caution">
    <text evidence="1">The sequence shown here is derived from an EMBL/GenBank/DDBJ whole genome shotgun (WGS) entry which is preliminary data.</text>
</comment>
<dbReference type="Proteomes" id="UP001203338">
    <property type="component" value="Unassembled WGS sequence"/>
</dbReference>
<feature type="non-terminal residue" evidence="1">
    <location>
        <position position="69"/>
    </location>
</feature>
<sequence length="69" mass="7819">MIIFFHQKSGQKLILADSTWILFSIIQTEISADHPKYLNISGGQVCQYVLPADITELVKELLAFYLYAA</sequence>
<protein>
    <submittedName>
        <fullName evidence="1">Uncharacterized protein</fullName>
    </submittedName>
</protein>
<dbReference type="RefSeq" id="WP_249700926.1">
    <property type="nucleotide sequence ID" value="NZ_JAMFLX010000024.1"/>
</dbReference>
<evidence type="ECO:0000313" key="1">
    <source>
        <dbReference type="EMBL" id="MCL6271351.1"/>
    </source>
</evidence>
<name>A0ABT0PJD9_9GAMM</name>
<keyword evidence="2" id="KW-1185">Reference proteome</keyword>
<gene>
    <name evidence="1" type="ORF">M3P05_15630</name>
</gene>
<evidence type="ECO:0000313" key="2">
    <source>
        <dbReference type="Proteomes" id="UP001203338"/>
    </source>
</evidence>